<dbReference type="CTD" id="9804618"/>
<dbReference type="Pfam" id="PF09232">
    <property type="entry name" value="Caenor_Her-1"/>
    <property type="match status" value="1"/>
</dbReference>
<dbReference type="InterPro" id="IPR036341">
    <property type="entry name" value="Her-1_sf"/>
</dbReference>
<dbReference type="Gene3D" id="1.10.150.370">
    <property type="entry name" value="Caenorhabditis elegans Her-1, C-terminal domain"/>
    <property type="match status" value="1"/>
</dbReference>
<accession>A0A6A5FTP2</accession>
<dbReference type="KEGG" id="crq:GCK72_022312"/>
<reference evidence="1 2" key="1">
    <citation type="submission" date="2019-12" db="EMBL/GenBank/DDBJ databases">
        <title>Chromosome-level assembly of the Caenorhabditis remanei genome.</title>
        <authorList>
            <person name="Teterina A.A."/>
            <person name="Willis J.H."/>
            <person name="Phillips P.C."/>
        </authorList>
    </citation>
    <scope>NUCLEOTIDE SEQUENCE [LARGE SCALE GENOMIC DNA]</scope>
    <source>
        <strain evidence="1 2">PX506</strain>
        <tissue evidence="1">Whole organism</tissue>
    </source>
</reference>
<dbReference type="PANTHER" id="PTHR37979">
    <property type="entry name" value="PROTEIN HER-1"/>
    <property type="match status" value="1"/>
</dbReference>
<name>A0A6A5FTP2_CAERE</name>
<dbReference type="Gene3D" id="1.10.150.360">
    <property type="match status" value="1"/>
</dbReference>
<dbReference type="AlphaFoldDB" id="A0A6A5FTP2"/>
<comment type="caution">
    <text evidence="1">The sequence shown here is derived from an EMBL/GenBank/DDBJ whole genome shotgun (WGS) entry which is preliminary data.</text>
</comment>
<dbReference type="PANTHER" id="PTHR37979:SF1">
    <property type="entry name" value="PROTEIN HER-1"/>
    <property type="match status" value="1"/>
</dbReference>
<gene>
    <name evidence="1" type="ORF">GCK72_022312</name>
</gene>
<proteinExistence type="predicted"/>
<dbReference type="RefSeq" id="XP_003106881.2">
    <property type="nucleotide sequence ID" value="XM_003106833.2"/>
</dbReference>
<dbReference type="SUPFAM" id="SSF110014">
    <property type="entry name" value="Her-1"/>
    <property type="match status" value="1"/>
</dbReference>
<evidence type="ECO:0000313" key="2">
    <source>
        <dbReference type="Proteomes" id="UP000483820"/>
    </source>
</evidence>
<dbReference type="Proteomes" id="UP000483820">
    <property type="component" value="Chromosome X"/>
</dbReference>
<dbReference type="GeneID" id="9804618"/>
<sequence>MNPILIFLVAGALAASFTDEKIEAAAAKCCVKKEECCREVIRFGLPVRCRYEKEKELPRIVYNCLQRELFDKEEEKHQRVELDDIVCCQVFLKDQFDPKGRCERICKTAMESPSYSETVKLQRIKECTIVENPRFQCFNQCRALRREGINIEVMRQDEYCNTTSTQHPPLQKKIFRRRWL</sequence>
<organism evidence="1 2">
    <name type="scientific">Caenorhabditis remanei</name>
    <name type="common">Caenorhabditis vulgaris</name>
    <dbReference type="NCBI Taxonomy" id="31234"/>
    <lineage>
        <taxon>Eukaryota</taxon>
        <taxon>Metazoa</taxon>
        <taxon>Ecdysozoa</taxon>
        <taxon>Nematoda</taxon>
        <taxon>Chromadorea</taxon>
        <taxon>Rhabditida</taxon>
        <taxon>Rhabditina</taxon>
        <taxon>Rhabditomorpha</taxon>
        <taxon>Rhabditoidea</taxon>
        <taxon>Rhabditidae</taxon>
        <taxon>Peloderinae</taxon>
        <taxon>Caenorhabditis</taxon>
    </lineage>
</organism>
<dbReference type="EMBL" id="WUAV01000006">
    <property type="protein sequence ID" value="KAF1745865.1"/>
    <property type="molecule type" value="Genomic_DNA"/>
</dbReference>
<dbReference type="InterPro" id="IPR015313">
    <property type="entry name" value="Her-1"/>
</dbReference>
<protein>
    <submittedName>
        <fullName evidence="1">Uncharacterized protein</fullName>
    </submittedName>
</protein>
<evidence type="ECO:0000313" key="1">
    <source>
        <dbReference type="EMBL" id="KAF1745865.1"/>
    </source>
</evidence>
<dbReference type="InterPro" id="IPR043108">
    <property type="entry name" value="Her-1_C"/>
</dbReference>